<reference evidence="4" key="2">
    <citation type="journal article" date="2021" name="Sci. Rep.">
        <title>The distribution of antibiotic resistance genes in chicken gut microbiota commensals.</title>
        <authorList>
            <person name="Juricova H."/>
            <person name="Matiasovicova J."/>
            <person name="Kubasova T."/>
            <person name="Cejkova D."/>
            <person name="Rychlik I."/>
        </authorList>
    </citation>
    <scope>NUCLEOTIDE SEQUENCE</scope>
    <source>
        <strain evidence="4">An559</strain>
    </source>
</reference>
<gene>
    <name evidence="4" type="ORF">H6A12_00650</name>
</gene>
<dbReference type="EMBL" id="JACJKY010000001">
    <property type="protein sequence ID" value="MBM6919678.1"/>
    <property type="molecule type" value="Genomic_DNA"/>
</dbReference>
<protein>
    <submittedName>
        <fullName evidence="4">GNAT family N-acetyltransferase</fullName>
    </submittedName>
</protein>
<feature type="domain" description="N-acetyltransferase" evidence="3">
    <location>
        <begin position="30"/>
        <end position="177"/>
    </location>
</feature>
<dbReference type="AlphaFoldDB" id="A0A939BDQ4"/>
<evidence type="ECO:0000313" key="4">
    <source>
        <dbReference type="EMBL" id="MBM6919678.1"/>
    </source>
</evidence>
<proteinExistence type="predicted"/>
<dbReference type="InterPro" id="IPR051556">
    <property type="entry name" value="N-term/lysine_N-AcTrnsfr"/>
</dbReference>
<keyword evidence="5" id="KW-1185">Reference proteome</keyword>
<dbReference type="GO" id="GO:0016747">
    <property type="term" value="F:acyltransferase activity, transferring groups other than amino-acyl groups"/>
    <property type="evidence" value="ECO:0007669"/>
    <property type="project" value="InterPro"/>
</dbReference>
<evidence type="ECO:0000313" key="5">
    <source>
        <dbReference type="Proteomes" id="UP000774750"/>
    </source>
</evidence>
<dbReference type="PROSITE" id="PS51186">
    <property type="entry name" value="GNAT"/>
    <property type="match status" value="1"/>
</dbReference>
<name>A0A939BDQ4_9FIRM</name>
<dbReference type="InterPro" id="IPR016181">
    <property type="entry name" value="Acyl_CoA_acyltransferase"/>
</dbReference>
<reference evidence="4" key="1">
    <citation type="submission" date="2020-08" db="EMBL/GenBank/DDBJ databases">
        <authorList>
            <person name="Cejkova D."/>
            <person name="Kubasova T."/>
            <person name="Jahodarova E."/>
            <person name="Rychlik I."/>
        </authorList>
    </citation>
    <scope>NUCLEOTIDE SEQUENCE</scope>
    <source>
        <strain evidence="4">An559</strain>
    </source>
</reference>
<accession>A0A939BDQ4</accession>
<dbReference type="PANTHER" id="PTHR42919:SF8">
    <property type="entry name" value="N-ALPHA-ACETYLTRANSFERASE 50"/>
    <property type="match status" value="1"/>
</dbReference>
<evidence type="ECO:0000259" key="3">
    <source>
        <dbReference type="PROSITE" id="PS51186"/>
    </source>
</evidence>
<sequence>MIEIVKQNITEHTGETYRFEYQTQHYFHPAVTQSANGFSVSFERCAFASKEFRGFESALNQPFLENPSLFFAYDEQKRHIGLIELSRESWNNRLRVSNLLVFPSVRHQGVGTMLMNTAKHIARTEGFRGIVLETQSCNENAISFYLKNGFCFIGCDLCAYSDEDIKKHEVRIELFWKTNSCEPLCV</sequence>
<evidence type="ECO:0000256" key="1">
    <source>
        <dbReference type="ARBA" id="ARBA00022679"/>
    </source>
</evidence>
<organism evidence="4 5">
    <name type="scientific">Merdimmobilis hominis</name>
    <dbReference type="NCBI Taxonomy" id="2897707"/>
    <lineage>
        <taxon>Bacteria</taxon>
        <taxon>Bacillati</taxon>
        <taxon>Bacillota</taxon>
        <taxon>Clostridia</taxon>
        <taxon>Eubacteriales</taxon>
        <taxon>Oscillospiraceae</taxon>
        <taxon>Merdimmobilis</taxon>
    </lineage>
</organism>
<dbReference type="InterPro" id="IPR000182">
    <property type="entry name" value="GNAT_dom"/>
</dbReference>
<evidence type="ECO:0000256" key="2">
    <source>
        <dbReference type="ARBA" id="ARBA00023315"/>
    </source>
</evidence>
<dbReference type="PANTHER" id="PTHR42919">
    <property type="entry name" value="N-ALPHA-ACETYLTRANSFERASE"/>
    <property type="match status" value="1"/>
</dbReference>
<dbReference type="Pfam" id="PF00583">
    <property type="entry name" value="Acetyltransf_1"/>
    <property type="match status" value="1"/>
</dbReference>
<dbReference type="CDD" id="cd04301">
    <property type="entry name" value="NAT_SF"/>
    <property type="match status" value="1"/>
</dbReference>
<keyword evidence="2" id="KW-0012">Acyltransferase</keyword>
<dbReference type="SUPFAM" id="SSF55729">
    <property type="entry name" value="Acyl-CoA N-acyltransferases (Nat)"/>
    <property type="match status" value="1"/>
</dbReference>
<dbReference type="Proteomes" id="UP000774750">
    <property type="component" value="Unassembled WGS sequence"/>
</dbReference>
<keyword evidence="1" id="KW-0808">Transferase</keyword>
<dbReference type="Gene3D" id="3.40.630.30">
    <property type="match status" value="1"/>
</dbReference>
<dbReference type="RefSeq" id="WP_204443678.1">
    <property type="nucleotide sequence ID" value="NZ_JACJKY010000001.1"/>
</dbReference>
<comment type="caution">
    <text evidence="4">The sequence shown here is derived from an EMBL/GenBank/DDBJ whole genome shotgun (WGS) entry which is preliminary data.</text>
</comment>